<evidence type="ECO:0000256" key="3">
    <source>
        <dbReference type="ARBA" id="ARBA00022722"/>
    </source>
</evidence>
<dbReference type="CDD" id="cd18800">
    <property type="entry name" value="SF2_C_EcoR124I-like"/>
    <property type="match status" value="1"/>
</dbReference>
<dbReference type="InterPro" id="IPR004473">
    <property type="entry name" value="Restrct_endonuc_typeI_HsdR"/>
</dbReference>
<dbReference type="InterPro" id="IPR014001">
    <property type="entry name" value="Helicase_ATP-bd"/>
</dbReference>
<dbReference type="GO" id="GO:0005524">
    <property type="term" value="F:ATP binding"/>
    <property type="evidence" value="ECO:0007669"/>
    <property type="project" value="UniProtKB-KW"/>
</dbReference>
<proteinExistence type="inferred from homology"/>
<accession>A0A1G6ET68</accession>
<dbReference type="SMART" id="SM00487">
    <property type="entry name" value="DEXDc"/>
    <property type="match status" value="1"/>
</dbReference>
<dbReference type="Proteomes" id="UP000198771">
    <property type="component" value="Unassembled WGS sequence"/>
</dbReference>
<dbReference type="InterPro" id="IPR027417">
    <property type="entry name" value="P-loop_NTPase"/>
</dbReference>
<comment type="subunit">
    <text evidence="10">The type I restriction/modification system is composed of three polypeptides R, M and S.</text>
</comment>
<evidence type="ECO:0000256" key="9">
    <source>
        <dbReference type="ARBA" id="ARBA00023125"/>
    </source>
</evidence>
<feature type="domain" description="Helicase ATP-binding" evidence="11">
    <location>
        <begin position="305"/>
        <end position="502"/>
    </location>
</feature>
<dbReference type="Pfam" id="PF22679">
    <property type="entry name" value="T1R_D3-like"/>
    <property type="match status" value="1"/>
</dbReference>
<sequence>MDIPSFKEDLISQVPALELLQNLGYIYLAQEETFRARGGRLAGVLLESVLVEQLRTINVIRFKGREYPFSEGNILAAVQALKDVADNGLVQTNEKVYDLLKLGRAMQQSIDGDTKSFQLDYIDWKHPENNAYHVAEEFAVERGGSHETRRPDVVLFVNGIPFVVIECKRPDLKDAIGQAVSQQIRNQQQDQIPRLFHYAQLLLAVSKNEAKYATVGTPAKFWAVWKEELGPEETASLKQLVSIPLTEEQVDKVLVSRKWLVKTDFAGYGSLERQITEQDRALYALCRPERLLELTYRFMLFDAGEKKVARYQQYFCVNKIMERIRRLQQDGRRQGGVVWHTQGSGKSLTMVMLAEAITLEGGIDNYKIILVTDRVDLDDQIYKTFHHCGTVPVQAKTGKHLAELLRDNTARIITTVIDKFELAVSKTDVRDENPDIFVLVDESHRGQYGELHAKMKKALPNGCFIGFTGTPVMKKDKNTIERFGGLIDTYTIEQAVKDKAVVPLLYEGRHVDQKVDTESVDPWFERITGNLSREQKADLKRKFSSTDQLNKAQQKVMRIAWDVGEHFRDNWQGTPYKAQLVAQDKATALLYKKFLDDFGLVGCEVLISGPDEREGEEDVHEESTDEVKAFWKKMMAKYGSEKEYNRQVISAFKNAEQPEIIIVVDKLLTGFDAPRNTVLYLTRRLKGHSLLQAIARVNRLYDGKDFGYIIDYRGVLQNLDEALDIYGRLSEFDMAGLDDLSTALSDVRSEAQKLPQRHSDLWEVFKTVRNQQDEEAYELLLADEELRGKFYERLSAFSRTLGVALSSSAFLETTPEGKLRKYKSDLRFFMQLRTSVRKRYAEVVDFKEYEARIQKLVDQHVGTGEVEKITDLVNIFDADAFAKEVEKLDSAASKADTIAYRTKRTIHVRMQEDPAFYRRFSEMLEDAIRAFREQRLSDAEYLRNVREIAEKIKNRTGDDIPAELANHDVAKAFFGVLQDVLMRYAAEGFNPRSASTMASLAIDGIILQNRIVNWTNNTDVQNRMMSAIEDYLFDLKDQQRIDLTFEDVDRILEMVLDIARTRYA</sequence>
<dbReference type="GO" id="GO:0009307">
    <property type="term" value="P:DNA restriction-modification system"/>
    <property type="evidence" value="ECO:0007669"/>
    <property type="project" value="UniProtKB-KW"/>
</dbReference>
<dbReference type="CDD" id="cd18030">
    <property type="entry name" value="DEXHc_RE_I_HsdR"/>
    <property type="match status" value="1"/>
</dbReference>
<protein>
    <recommendedName>
        <fullName evidence="10">Type I restriction enzyme endonuclease subunit</fullName>
        <shortName evidence="10">R protein</shortName>
        <ecNumber evidence="10">3.1.21.3</ecNumber>
    </recommendedName>
</protein>
<dbReference type="SUPFAM" id="SSF52540">
    <property type="entry name" value="P-loop containing nucleoside triphosphate hydrolases"/>
    <property type="match status" value="1"/>
</dbReference>
<dbReference type="InterPro" id="IPR007409">
    <property type="entry name" value="Restrct_endonuc_type1_HsdR_N"/>
</dbReference>
<reference evidence="12 13" key="1">
    <citation type="submission" date="2016-10" db="EMBL/GenBank/DDBJ databases">
        <authorList>
            <person name="de Groot N.N."/>
        </authorList>
    </citation>
    <scope>NUCLEOTIDE SEQUENCE [LARGE SCALE GENOMIC DNA]</scope>
    <source>
        <strain evidence="12 13">ASO4-2</strain>
    </source>
</reference>
<evidence type="ECO:0000259" key="11">
    <source>
        <dbReference type="SMART" id="SM00487"/>
    </source>
</evidence>
<gene>
    <name evidence="12" type="ORF">SAMN05660653_03120</name>
</gene>
<dbReference type="Pfam" id="PF18766">
    <property type="entry name" value="SWI2_SNF2"/>
    <property type="match status" value="1"/>
</dbReference>
<keyword evidence="4 10" id="KW-0547">Nucleotide-binding</keyword>
<dbReference type="InterPro" id="IPR051268">
    <property type="entry name" value="Type-I_R_enzyme_R_subunit"/>
</dbReference>
<dbReference type="InterPro" id="IPR055180">
    <property type="entry name" value="HsdR_RecA-like_helicase_dom_2"/>
</dbReference>
<keyword evidence="9 10" id="KW-0238">DNA-binding</keyword>
<keyword evidence="7 10" id="KW-0378">Hydrolase</keyword>
<dbReference type="AlphaFoldDB" id="A0A1G6ET68"/>
<dbReference type="Pfam" id="PF11867">
    <property type="entry name" value="T1RH-like_C"/>
    <property type="match status" value="1"/>
</dbReference>
<evidence type="ECO:0000256" key="6">
    <source>
        <dbReference type="ARBA" id="ARBA00022759"/>
    </source>
</evidence>
<evidence type="ECO:0000256" key="4">
    <source>
        <dbReference type="ARBA" id="ARBA00022741"/>
    </source>
</evidence>
<dbReference type="Gene3D" id="3.40.50.300">
    <property type="entry name" value="P-loop containing nucleotide triphosphate hydrolases"/>
    <property type="match status" value="2"/>
</dbReference>
<evidence type="ECO:0000313" key="12">
    <source>
        <dbReference type="EMBL" id="SDB60616.1"/>
    </source>
</evidence>
<evidence type="ECO:0000256" key="2">
    <source>
        <dbReference type="ARBA" id="ARBA00008598"/>
    </source>
</evidence>
<comment type="catalytic activity">
    <reaction evidence="1 10">
        <text>Endonucleolytic cleavage of DNA to give random double-stranded fragments with terminal 5'-phosphates, ATP is simultaneously hydrolyzed.</text>
        <dbReference type="EC" id="3.1.21.3"/>
    </reaction>
</comment>
<dbReference type="RefSeq" id="WP_092123762.1">
    <property type="nucleotide sequence ID" value="NZ_FMXO01000022.1"/>
</dbReference>
<name>A0A1G6ET68_9BACT</name>
<dbReference type="GO" id="GO:0003677">
    <property type="term" value="F:DNA binding"/>
    <property type="evidence" value="ECO:0007669"/>
    <property type="project" value="UniProtKB-KW"/>
</dbReference>
<comment type="similarity">
    <text evidence="2 10">Belongs to the HsdR family.</text>
</comment>
<dbReference type="PANTHER" id="PTHR30195:SF15">
    <property type="entry name" value="TYPE I RESTRICTION ENZYME HINDI ENDONUCLEASE SUBUNIT"/>
    <property type="match status" value="1"/>
</dbReference>
<comment type="function">
    <text evidence="10">Subunit R is required for both nuclease and ATPase activities, but not for modification.</text>
</comment>
<evidence type="ECO:0000256" key="1">
    <source>
        <dbReference type="ARBA" id="ARBA00000851"/>
    </source>
</evidence>
<evidence type="ECO:0000256" key="5">
    <source>
        <dbReference type="ARBA" id="ARBA00022747"/>
    </source>
</evidence>
<evidence type="ECO:0000256" key="8">
    <source>
        <dbReference type="ARBA" id="ARBA00022840"/>
    </source>
</evidence>
<evidence type="ECO:0000256" key="10">
    <source>
        <dbReference type="RuleBase" id="RU364115"/>
    </source>
</evidence>
<organism evidence="12 13">
    <name type="scientific">Desulfonatronum thiosulfatophilum</name>
    <dbReference type="NCBI Taxonomy" id="617002"/>
    <lineage>
        <taxon>Bacteria</taxon>
        <taxon>Pseudomonadati</taxon>
        <taxon>Thermodesulfobacteriota</taxon>
        <taxon>Desulfovibrionia</taxon>
        <taxon>Desulfovibrionales</taxon>
        <taxon>Desulfonatronaceae</taxon>
        <taxon>Desulfonatronum</taxon>
    </lineage>
</organism>
<keyword evidence="6" id="KW-0255">Endonuclease</keyword>
<evidence type="ECO:0000256" key="7">
    <source>
        <dbReference type="ARBA" id="ARBA00022801"/>
    </source>
</evidence>
<keyword evidence="8 10" id="KW-0067">ATP-binding</keyword>
<keyword evidence="13" id="KW-1185">Reference proteome</keyword>
<dbReference type="OrthoDB" id="9758243at2"/>
<evidence type="ECO:0000313" key="13">
    <source>
        <dbReference type="Proteomes" id="UP000198771"/>
    </source>
</evidence>
<dbReference type="CDD" id="cd22332">
    <property type="entry name" value="HsdR_N"/>
    <property type="match status" value="1"/>
</dbReference>
<dbReference type="Pfam" id="PF04313">
    <property type="entry name" value="HSDR_N"/>
    <property type="match status" value="1"/>
</dbReference>
<dbReference type="Gene3D" id="3.90.1570.50">
    <property type="match status" value="1"/>
</dbReference>
<dbReference type="PANTHER" id="PTHR30195">
    <property type="entry name" value="TYPE I SITE-SPECIFIC DEOXYRIBONUCLEASE PROTEIN SUBUNIT M AND R"/>
    <property type="match status" value="1"/>
</dbReference>
<dbReference type="EMBL" id="FMXO01000022">
    <property type="protein sequence ID" value="SDB60616.1"/>
    <property type="molecule type" value="Genomic_DNA"/>
</dbReference>
<dbReference type="NCBIfam" id="TIGR00348">
    <property type="entry name" value="hsdR"/>
    <property type="match status" value="1"/>
</dbReference>
<dbReference type="GO" id="GO:0009035">
    <property type="term" value="F:type I site-specific deoxyribonuclease activity"/>
    <property type="evidence" value="ECO:0007669"/>
    <property type="project" value="UniProtKB-EC"/>
</dbReference>
<dbReference type="EC" id="3.1.21.3" evidence="10"/>
<keyword evidence="3" id="KW-0540">Nuclease</keyword>
<dbReference type="STRING" id="617002.SAMN05660653_03120"/>
<dbReference type="InterPro" id="IPR040980">
    <property type="entry name" value="SWI2_SNF2"/>
</dbReference>
<keyword evidence="5 10" id="KW-0680">Restriction system</keyword>
<dbReference type="InterPro" id="IPR021810">
    <property type="entry name" value="T1RH-like_C"/>
</dbReference>